<dbReference type="GeneID" id="94295207"/>
<keyword evidence="2" id="KW-1185">Reference proteome</keyword>
<evidence type="ECO:0000313" key="2">
    <source>
        <dbReference type="Proteomes" id="UP000018208"/>
    </source>
</evidence>
<dbReference type="RefSeq" id="XP_067768603.1">
    <property type="nucleotide sequence ID" value="XM_067905121.1"/>
</dbReference>
<dbReference type="AlphaFoldDB" id="A0A9P8M129"/>
<accession>A0A9P8M129</accession>
<dbReference type="EMBL" id="AUWU02000001">
    <property type="protein sequence ID" value="KAH0577830.1"/>
    <property type="molecule type" value="Genomic_DNA"/>
</dbReference>
<proteinExistence type="predicted"/>
<protein>
    <submittedName>
        <fullName evidence="1">Uncharacterized protein</fullName>
    </submittedName>
</protein>
<sequence>MEWELQYNVDLGKLPYSNINIDDLMNFITKHEIKLEKEIILAYMELKQIISINKDTILDLIDQAKAYPYNYQILTNMRPFFDQRQVLIIFKALNLPVSKNDAYGLLDELCEAESRVLDNEVLEETIRQLLQYV</sequence>
<dbReference type="KEGG" id="ssao:94295207"/>
<gene>
    <name evidence="1" type="ORF">SS50377_21184</name>
</gene>
<organism evidence="1 2">
    <name type="scientific">Spironucleus salmonicida</name>
    <dbReference type="NCBI Taxonomy" id="348837"/>
    <lineage>
        <taxon>Eukaryota</taxon>
        <taxon>Metamonada</taxon>
        <taxon>Diplomonadida</taxon>
        <taxon>Hexamitidae</taxon>
        <taxon>Hexamitinae</taxon>
        <taxon>Spironucleus</taxon>
    </lineage>
</organism>
<evidence type="ECO:0000313" key="1">
    <source>
        <dbReference type="EMBL" id="KAH0577830.1"/>
    </source>
</evidence>
<dbReference type="Proteomes" id="UP000018208">
    <property type="component" value="Unassembled WGS sequence"/>
</dbReference>
<name>A0A9P8M129_9EUKA</name>
<comment type="caution">
    <text evidence="1">The sequence shown here is derived from an EMBL/GenBank/DDBJ whole genome shotgun (WGS) entry which is preliminary data.</text>
</comment>
<reference evidence="1 2" key="1">
    <citation type="journal article" date="2014" name="PLoS Genet.">
        <title>The Genome of Spironucleus salmonicida Highlights a Fish Pathogen Adapted to Fluctuating Environments.</title>
        <authorList>
            <person name="Xu F."/>
            <person name="Jerlstrom-Hultqvist J."/>
            <person name="Einarsson E."/>
            <person name="Astvaldsson A."/>
            <person name="Svard S.G."/>
            <person name="Andersson J.O."/>
        </authorList>
    </citation>
    <scope>NUCLEOTIDE SEQUENCE [LARGE SCALE GENOMIC DNA]</scope>
    <source>
        <strain evidence="1 2">ATCC 50377</strain>
    </source>
</reference>